<dbReference type="eggNOG" id="ENOG50345C2">
    <property type="taxonomic scope" value="Bacteria"/>
</dbReference>
<name>I3E875_BACMM</name>
<accession>I3E875</accession>
<gene>
    <name evidence="1" type="ORF">BMMGA3_07815</name>
</gene>
<sequence length="89" mass="10411">MDNKILLERLAKIPEIKLNKHKKSDLINGECITRKPFHRRKNVIGDINPNGNSFILYKDGKWVSKNKLGIKTIEETIEWIKKDIELLSK</sequence>
<reference evidence="1 2" key="1">
    <citation type="journal article" date="2015" name="BMC Genomics">
        <title>Transcriptome analysis of thermophilic methylotrophic Bacillus methanolicus MGA3 using RNA-sequencing provides detailed insights into its previously uncharted transcriptional landscape.</title>
        <authorList>
            <person name="Irla M."/>
            <person name="Neshat A."/>
            <person name="Brautaset T."/>
            <person name="Ruckert C."/>
            <person name="Kalinowski J."/>
            <person name="Wendisch V.F."/>
        </authorList>
    </citation>
    <scope>NUCLEOTIDE SEQUENCE [LARGE SCALE GENOMIC DNA]</scope>
    <source>
        <strain evidence="2">MGA3 / ATCC 53907</strain>
    </source>
</reference>
<dbReference type="Proteomes" id="UP000027602">
    <property type="component" value="Chromosome"/>
</dbReference>
<evidence type="ECO:0000313" key="1">
    <source>
        <dbReference type="EMBL" id="AIE59971.1"/>
    </source>
</evidence>
<dbReference type="AlphaFoldDB" id="I3E875"/>
<evidence type="ECO:0000313" key="2">
    <source>
        <dbReference type="Proteomes" id="UP000027602"/>
    </source>
</evidence>
<dbReference type="OrthoDB" id="2878028at2"/>
<dbReference type="KEGG" id="bmet:BMMGA3_07815"/>
<dbReference type="RefSeq" id="WP_004433886.1">
    <property type="nucleotide sequence ID" value="NZ_ADWW01000002.1"/>
</dbReference>
<dbReference type="EMBL" id="CP007739">
    <property type="protein sequence ID" value="AIE59971.1"/>
    <property type="molecule type" value="Genomic_DNA"/>
</dbReference>
<dbReference type="HOGENOM" id="CLU_2448494_0_0_9"/>
<protein>
    <submittedName>
        <fullName evidence="1">Uncharacterized protein</fullName>
    </submittedName>
</protein>
<organism evidence="1 2">
    <name type="scientific">Bacillus methanolicus (strain MGA3 / ATCC 53907)</name>
    <dbReference type="NCBI Taxonomy" id="796606"/>
    <lineage>
        <taxon>Bacteria</taxon>
        <taxon>Bacillati</taxon>
        <taxon>Bacillota</taxon>
        <taxon>Bacilli</taxon>
        <taxon>Bacillales</taxon>
        <taxon>Bacillaceae</taxon>
        <taxon>Bacillus</taxon>
    </lineage>
</organism>
<keyword evidence="2" id="KW-1185">Reference proteome</keyword>
<proteinExistence type="predicted"/>